<dbReference type="PANTHER" id="PTHR43603:SF1">
    <property type="entry name" value="ZINC-REGULATED GTPASE METALLOPROTEIN ACTIVATOR 1"/>
    <property type="match status" value="1"/>
</dbReference>
<feature type="compositionally biased region" description="Acidic residues" evidence="1">
    <location>
        <begin position="404"/>
        <end position="417"/>
    </location>
</feature>
<dbReference type="Gene3D" id="3.40.50.300">
    <property type="entry name" value="P-loop containing nucleotide triphosphate hydrolases"/>
    <property type="match status" value="1"/>
</dbReference>
<feature type="domain" description="CobW C-terminal" evidence="2">
    <location>
        <begin position="341"/>
        <end position="534"/>
    </location>
</feature>
<accession>A0A7S3Q960</accession>
<feature type="region of interest" description="Disordered" evidence="1">
    <location>
        <begin position="385"/>
        <end position="417"/>
    </location>
</feature>
<name>A0A7S3Q960_9STRA</name>
<feature type="region of interest" description="Disordered" evidence="1">
    <location>
        <begin position="1"/>
        <end position="45"/>
    </location>
</feature>
<dbReference type="AlphaFoldDB" id="A0A7S3Q960"/>
<dbReference type="SUPFAM" id="SSF90002">
    <property type="entry name" value="Hypothetical protein YjiA, C-terminal domain"/>
    <property type="match status" value="1"/>
</dbReference>
<evidence type="ECO:0000313" key="3">
    <source>
        <dbReference type="EMBL" id="CAE0469743.1"/>
    </source>
</evidence>
<organism evidence="3">
    <name type="scientific">Chaetoceros debilis</name>
    <dbReference type="NCBI Taxonomy" id="122233"/>
    <lineage>
        <taxon>Eukaryota</taxon>
        <taxon>Sar</taxon>
        <taxon>Stramenopiles</taxon>
        <taxon>Ochrophyta</taxon>
        <taxon>Bacillariophyta</taxon>
        <taxon>Coscinodiscophyceae</taxon>
        <taxon>Chaetocerotophycidae</taxon>
        <taxon>Chaetocerotales</taxon>
        <taxon>Chaetocerotaceae</taxon>
        <taxon>Chaetoceros</taxon>
    </lineage>
</organism>
<dbReference type="SMART" id="SM00833">
    <property type="entry name" value="CobW_C"/>
    <property type="match status" value="1"/>
</dbReference>
<evidence type="ECO:0000256" key="1">
    <source>
        <dbReference type="SAM" id="MobiDB-lite"/>
    </source>
</evidence>
<proteinExistence type="predicted"/>
<dbReference type="SUPFAM" id="SSF52540">
    <property type="entry name" value="P-loop containing nucleoside triphosphate hydrolases"/>
    <property type="match status" value="1"/>
</dbReference>
<dbReference type="PANTHER" id="PTHR43603">
    <property type="entry name" value="COBW DOMAIN-CONTAINING PROTEIN DDB_G0274527"/>
    <property type="match status" value="1"/>
</dbReference>
<gene>
    <name evidence="3" type="ORF">CDEB00056_LOCUS14596</name>
</gene>
<evidence type="ECO:0000259" key="2">
    <source>
        <dbReference type="SMART" id="SM00833"/>
    </source>
</evidence>
<dbReference type="InterPro" id="IPR011629">
    <property type="entry name" value="CobW-like_C"/>
</dbReference>
<dbReference type="InterPro" id="IPR051927">
    <property type="entry name" value="Zn_Chap_cDPG_Synth"/>
</dbReference>
<dbReference type="Pfam" id="PF07683">
    <property type="entry name" value="CobW_C"/>
    <property type="match status" value="1"/>
</dbReference>
<protein>
    <recommendedName>
        <fullName evidence="2">CobW C-terminal domain-containing protein</fullName>
    </recommendedName>
</protein>
<dbReference type="InterPro" id="IPR003495">
    <property type="entry name" value="CobW/HypB/UreG_nucleotide-bd"/>
</dbReference>
<dbReference type="EMBL" id="HBIO01018987">
    <property type="protein sequence ID" value="CAE0469743.1"/>
    <property type="molecule type" value="Transcribed_RNA"/>
</dbReference>
<dbReference type="Pfam" id="PF02492">
    <property type="entry name" value="cobW"/>
    <property type="match status" value="1"/>
</dbReference>
<dbReference type="CDD" id="cd03112">
    <property type="entry name" value="CobW-like"/>
    <property type="match status" value="1"/>
</dbReference>
<sequence length="560" mass="62753">MLGKRNSKSEGYIANSKSKPKKSKATSTMSNHNHTHSHNHDNNGSSKLPVTLLGGFLGSGKTTLLKHILEHKHNLTSDNKPFNCAVIVNDVAELNIDKALIDSSSFVQKEEVIAMQNGCVCCTLKSDLVDQIKSMALGGKFDYMIIEASGISEPSEIAAMFAECAEDHDHEAEHEEISLFDLARLDTCVTVVDSSEFFSSLESVALNDKGSETYSKLLVEQIEYSNVVVVNKTDLVSEAQIEKVTDHVMLLNPNAKILTSKHSTIDVKQVVDTKLYNAKDFEGFISKDVEIEEVKQCCKSSMAKGESACCKRARTFDSGMSQVVLTSKKINQTRHAARFGIHSFLYKARRPFHPVRFQEDFMQKFFMCIMPEEDEGECEHEMEIEEGEEGVESMAAEEKKEESNGDEEEEEEEEIDPAEALRIQQVEAKNRGIVRSETFGSLLRTKGFVWSTFSHDMMTTVGQAGNVANMEIEAPWKALDPQAWSGSEKEKESFRRNNHFGDTNFAFGDRRQELVFIGQELRHDSIQRVLDSCLLTDEEFAMGVDGWKTLGGDMFLDHSM</sequence>
<reference evidence="3" key="1">
    <citation type="submission" date="2021-01" db="EMBL/GenBank/DDBJ databases">
        <authorList>
            <person name="Corre E."/>
            <person name="Pelletier E."/>
            <person name="Niang G."/>
            <person name="Scheremetjew M."/>
            <person name="Finn R."/>
            <person name="Kale V."/>
            <person name="Holt S."/>
            <person name="Cochrane G."/>
            <person name="Meng A."/>
            <person name="Brown T."/>
            <person name="Cohen L."/>
        </authorList>
    </citation>
    <scope>NUCLEOTIDE SEQUENCE</scope>
    <source>
        <strain evidence="3">MM31A-1</strain>
    </source>
</reference>
<dbReference type="InterPro" id="IPR027417">
    <property type="entry name" value="P-loop_NTPase"/>
</dbReference>